<evidence type="ECO:0000313" key="2">
    <source>
        <dbReference type="Proteomes" id="UP000770661"/>
    </source>
</evidence>
<accession>A0A8J5D083</accession>
<reference evidence="1" key="1">
    <citation type="submission" date="2020-07" db="EMBL/GenBank/DDBJ databases">
        <title>The High-quality genome of the commercially important snow crab, Chionoecetes opilio.</title>
        <authorList>
            <person name="Jeong J.-H."/>
            <person name="Ryu S."/>
        </authorList>
    </citation>
    <scope>NUCLEOTIDE SEQUENCE</scope>
    <source>
        <strain evidence="1">MADBK_172401_WGS</strain>
        <tissue evidence="1">Digestive gland</tissue>
    </source>
</reference>
<comment type="caution">
    <text evidence="1">The sequence shown here is derived from an EMBL/GenBank/DDBJ whole genome shotgun (WGS) entry which is preliminary data.</text>
</comment>
<sequence length="142" mass="16013">METEEDKGDREGLADIRVSTPSRRTTATTLGASNCQYRLTKGSQGGGVDLRGHPVFCDVRILSQAHAATWCSLRLTCSDSRKNRYDACGFPRPLDDGFDRWSLVGLEPGTFCYQVHVDRIKEGRKRPIRILTRDNELTTPRR</sequence>
<proteinExistence type="predicted"/>
<dbReference type="Proteomes" id="UP000770661">
    <property type="component" value="Unassembled WGS sequence"/>
</dbReference>
<keyword evidence="2" id="KW-1185">Reference proteome</keyword>
<name>A0A8J5D083_CHIOP</name>
<dbReference type="AlphaFoldDB" id="A0A8J5D083"/>
<dbReference type="EMBL" id="JACEEZ010002875">
    <property type="protein sequence ID" value="KAG0727894.1"/>
    <property type="molecule type" value="Genomic_DNA"/>
</dbReference>
<protein>
    <submittedName>
        <fullName evidence="1">Uncharacterized protein</fullName>
    </submittedName>
</protein>
<gene>
    <name evidence="1" type="ORF">GWK47_033669</name>
</gene>
<evidence type="ECO:0000313" key="1">
    <source>
        <dbReference type="EMBL" id="KAG0727894.1"/>
    </source>
</evidence>
<organism evidence="1 2">
    <name type="scientific">Chionoecetes opilio</name>
    <name type="common">Atlantic snow crab</name>
    <name type="synonym">Cancer opilio</name>
    <dbReference type="NCBI Taxonomy" id="41210"/>
    <lineage>
        <taxon>Eukaryota</taxon>
        <taxon>Metazoa</taxon>
        <taxon>Ecdysozoa</taxon>
        <taxon>Arthropoda</taxon>
        <taxon>Crustacea</taxon>
        <taxon>Multicrustacea</taxon>
        <taxon>Malacostraca</taxon>
        <taxon>Eumalacostraca</taxon>
        <taxon>Eucarida</taxon>
        <taxon>Decapoda</taxon>
        <taxon>Pleocyemata</taxon>
        <taxon>Brachyura</taxon>
        <taxon>Eubrachyura</taxon>
        <taxon>Majoidea</taxon>
        <taxon>Majidae</taxon>
        <taxon>Chionoecetes</taxon>
    </lineage>
</organism>